<dbReference type="GO" id="GO:0006355">
    <property type="term" value="P:regulation of DNA-templated transcription"/>
    <property type="evidence" value="ECO:0007669"/>
    <property type="project" value="InterPro"/>
</dbReference>
<dbReference type="EMBL" id="BPQO01000018">
    <property type="protein sequence ID" value="GJD90407.1"/>
    <property type="molecule type" value="Genomic_DNA"/>
</dbReference>
<feature type="domain" description="HTH crp-type" evidence="4">
    <location>
        <begin position="145"/>
        <end position="219"/>
    </location>
</feature>
<dbReference type="Pfam" id="PF13545">
    <property type="entry name" value="HTH_Crp_2"/>
    <property type="match status" value="1"/>
</dbReference>
<dbReference type="PROSITE" id="PS51063">
    <property type="entry name" value="HTH_CRP_2"/>
    <property type="match status" value="1"/>
</dbReference>
<dbReference type="InterPro" id="IPR012318">
    <property type="entry name" value="HTH_CRP"/>
</dbReference>
<dbReference type="InterPro" id="IPR000595">
    <property type="entry name" value="cNMP-bd_dom"/>
</dbReference>
<dbReference type="InterPro" id="IPR036388">
    <property type="entry name" value="WH-like_DNA-bd_sf"/>
</dbReference>
<gene>
    <name evidence="5" type="primary">fixK_3</name>
    <name evidence="5" type="ORF">BHAOGJBA_3946</name>
</gene>
<dbReference type="CDD" id="cd00038">
    <property type="entry name" value="CAP_ED"/>
    <property type="match status" value="1"/>
</dbReference>
<accession>A0AAV4ZQE5</accession>
<dbReference type="SMART" id="SM00100">
    <property type="entry name" value="cNMP"/>
    <property type="match status" value="1"/>
</dbReference>
<evidence type="ECO:0000256" key="2">
    <source>
        <dbReference type="ARBA" id="ARBA00023125"/>
    </source>
</evidence>
<dbReference type="Pfam" id="PF00027">
    <property type="entry name" value="cNMP_binding"/>
    <property type="match status" value="1"/>
</dbReference>
<dbReference type="InterPro" id="IPR014710">
    <property type="entry name" value="RmlC-like_jellyroll"/>
</dbReference>
<dbReference type="AlphaFoldDB" id="A0AAV4ZQE5"/>
<dbReference type="SUPFAM" id="SSF46785">
    <property type="entry name" value="Winged helix' DNA-binding domain"/>
    <property type="match status" value="1"/>
</dbReference>
<dbReference type="SUPFAM" id="SSF51206">
    <property type="entry name" value="cAMP-binding domain-like"/>
    <property type="match status" value="1"/>
</dbReference>
<dbReference type="GO" id="GO:0003677">
    <property type="term" value="F:DNA binding"/>
    <property type="evidence" value="ECO:0007669"/>
    <property type="project" value="UniProtKB-KW"/>
</dbReference>
<dbReference type="InterPro" id="IPR018490">
    <property type="entry name" value="cNMP-bd_dom_sf"/>
</dbReference>
<protein>
    <submittedName>
        <fullName evidence="5">Nitrogen fixation regulation protein FixK</fullName>
    </submittedName>
</protein>
<sequence>MPDHLIRKLEHFTRLSAADRLALHGLARSVRAVGRHQDLLRDGDSPRHVSLVLEGWACRYKQLEDGRRQIVAHVLPGDFCDGYLLVLRALDHAVGTLTPVRVAEIPSTALMEVLDQHPRIMQALWWETLVAAAIQREWTVSLGQRTALERVAHLFCELFWRLRMIGLTEGDTCPLPLTQVEIADTLGLTNVHVNRMLHQMRGAGLIVLKSKRLTILDLPALQDIALFNAGYLHLGREGSHLDAEG</sequence>
<proteinExistence type="predicted"/>
<dbReference type="RefSeq" id="WP_066926073.1">
    <property type="nucleotide sequence ID" value="NZ_BPQO01000018.1"/>
</dbReference>
<evidence type="ECO:0000259" key="4">
    <source>
        <dbReference type="PROSITE" id="PS51063"/>
    </source>
</evidence>
<keyword evidence="3" id="KW-0804">Transcription</keyword>
<keyword evidence="2" id="KW-0238">DNA-binding</keyword>
<reference evidence="5" key="2">
    <citation type="submission" date="2021-08" db="EMBL/GenBank/DDBJ databases">
        <authorList>
            <person name="Tani A."/>
            <person name="Ola A."/>
            <person name="Ogura Y."/>
            <person name="Katsura K."/>
            <person name="Hayashi T."/>
        </authorList>
    </citation>
    <scope>NUCLEOTIDE SEQUENCE</scope>
    <source>
        <strain evidence="5">DSM 16372</strain>
    </source>
</reference>
<name>A0AAV4ZQE5_9HYPH</name>
<reference evidence="5" key="1">
    <citation type="journal article" date="2016" name="Front. Microbiol.">
        <title>Genome Sequence of the Piezophilic, Mesophilic Sulfate-Reducing Bacterium Desulfovibrio indicus J2T.</title>
        <authorList>
            <person name="Cao J."/>
            <person name="Maignien L."/>
            <person name="Shao Z."/>
            <person name="Alain K."/>
            <person name="Jebbar M."/>
        </authorList>
    </citation>
    <scope>NUCLEOTIDE SEQUENCE</scope>
    <source>
        <strain evidence="5">DSM 16372</strain>
    </source>
</reference>
<organism evidence="5 6">
    <name type="scientific">Methylobacterium hispanicum</name>
    <dbReference type="NCBI Taxonomy" id="270350"/>
    <lineage>
        <taxon>Bacteria</taxon>
        <taxon>Pseudomonadati</taxon>
        <taxon>Pseudomonadota</taxon>
        <taxon>Alphaproteobacteria</taxon>
        <taxon>Hyphomicrobiales</taxon>
        <taxon>Methylobacteriaceae</taxon>
        <taxon>Methylobacterium</taxon>
    </lineage>
</organism>
<evidence type="ECO:0000256" key="3">
    <source>
        <dbReference type="ARBA" id="ARBA00023163"/>
    </source>
</evidence>
<evidence type="ECO:0000313" key="5">
    <source>
        <dbReference type="EMBL" id="GJD90407.1"/>
    </source>
</evidence>
<evidence type="ECO:0000256" key="1">
    <source>
        <dbReference type="ARBA" id="ARBA00023015"/>
    </source>
</evidence>
<dbReference type="SMART" id="SM00419">
    <property type="entry name" value="HTH_CRP"/>
    <property type="match status" value="1"/>
</dbReference>
<dbReference type="InterPro" id="IPR036390">
    <property type="entry name" value="WH_DNA-bd_sf"/>
</dbReference>
<dbReference type="Gene3D" id="1.10.10.10">
    <property type="entry name" value="Winged helix-like DNA-binding domain superfamily/Winged helix DNA-binding domain"/>
    <property type="match status" value="1"/>
</dbReference>
<dbReference type="Gene3D" id="2.60.120.10">
    <property type="entry name" value="Jelly Rolls"/>
    <property type="match status" value="1"/>
</dbReference>
<keyword evidence="1" id="KW-0805">Transcription regulation</keyword>
<dbReference type="Proteomes" id="UP001055247">
    <property type="component" value="Unassembled WGS sequence"/>
</dbReference>
<evidence type="ECO:0000313" key="6">
    <source>
        <dbReference type="Proteomes" id="UP001055247"/>
    </source>
</evidence>
<comment type="caution">
    <text evidence="5">The sequence shown here is derived from an EMBL/GenBank/DDBJ whole genome shotgun (WGS) entry which is preliminary data.</text>
</comment>
<keyword evidence="6" id="KW-1185">Reference proteome</keyword>